<evidence type="ECO:0000313" key="2">
    <source>
        <dbReference type="Proteomes" id="UP000198546"/>
    </source>
</evidence>
<gene>
    <name evidence="1" type="ORF">SAMN04489747_3355</name>
</gene>
<reference evidence="1 2" key="1">
    <citation type="submission" date="2016-10" db="EMBL/GenBank/DDBJ databases">
        <authorList>
            <person name="de Groot N.N."/>
        </authorList>
    </citation>
    <scope>NUCLEOTIDE SEQUENCE [LARGE SCALE GENOMIC DNA]</scope>
    <source>
        <strain evidence="1 2">MON 2.2</strain>
    </source>
</reference>
<evidence type="ECO:0000313" key="1">
    <source>
        <dbReference type="EMBL" id="SDE41895.1"/>
    </source>
</evidence>
<name>A0A1G7CTS2_9ACTN</name>
<dbReference type="EMBL" id="LT629688">
    <property type="protein sequence ID" value="SDE41895.1"/>
    <property type="molecule type" value="Genomic_DNA"/>
</dbReference>
<organism evidence="1 2">
    <name type="scientific">Auraticoccus monumenti</name>
    <dbReference type="NCBI Taxonomy" id="675864"/>
    <lineage>
        <taxon>Bacteria</taxon>
        <taxon>Bacillati</taxon>
        <taxon>Actinomycetota</taxon>
        <taxon>Actinomycetes</taxon>
        <taxon>Propionibacteriales</taxon>
        <taxon>Propionibacteriaceae</taxon>
        <taxon>Auraticoccus</taxon>
    </lineage>
</organism>
<evidence type="ECO:0008006" key="3">
    <source>
        <dbReference type="Google" id="ProtNLM"/>
    </source>
</evidence>
<dbReference type="Pfam" id="PF13671">
    <property type="entry name" value="AAA_33"/>
    <property type="match status" value="1"/>
</dbReference>
<keyword evidence="2" id="KW-1185">Reference proteome</keyword>
<dbReference type="STRING" id="675864.SAMN04489747_3355"/>
<dbReference type="AlphaFoldDB" id="A0A1G7CTS2"/>
<proteinExistence type="predicted"/>
<dbReference type="RefSeq" id="WP_090595102.1">
    <property type="nucleotide sequence ID" value="NZ_LT629688.1"/>
</dbReference>
<dbReference type="Gene3D" id="3.40.50.300">
    <property type="entry name" value="P-loop containing nucleotide triphosphate hydrolases"/>
    <property type="match status" value="1"/>
</dbReference>
<sequence>MLRRQPPPRAGREVVFLGGVPGAGKTTALRQVPATAGTRVLDPEQVGLALRRRVGEGVPYAWLRPVVHTLQYLRVLRHLLLPPAGVERLLVHDTATRPWLRHLEARLARLFGWRPSLVLVGVTREEALRGQQARGRVLDPGRFDGHWRRWQRLRRELADGALADGALVRPPEPWSRVVLVGRDRAVAELTEPARPVVARRAPLR</sequence>
<dbReference type="InterPro" id="IPR027417">
    <property type="entry name" value="P-loop_NTPase"/>
</dbReference>
<dbReference type="OrthoDB" id="3523587at2"/>
<dbReference type="Proteomes" id="UP000198546">
    <property type="component" value="Chromosome i"/>
</dbReference>
<dbReference type="SUPFAM" id="SSF52540">
    <property type="entry name" value="P-loop containing nucleoside triphosphate hydrolases"/>
    <property type="match status" value="1"/>
</dbReference>
<protein>
    <recommendedName>
        <fullName evidence="3">AAA domain-containing protein</fullName>
    </recommendedName>
</protein>
<accession>A0A1G7CTS2</accession>